<keyword evidence="2" id="KW-0378">Hydrolase</keyword>
<dbReference type="Gene3D" id="2.180.10.10">
    <property type="entry name" value="RHS repeat-associated core"/>
    <property type="match status" value="1"/>
</dbReference>
<accession>R2QVU1</accession>
<keyword evidence="7" id="KW-1185">Reference proteome</keyword>
<comment type="caution">
    <text evidence="4">The sequence shown here is derived from an EMBL/GenBank/DDBJ whole genome shotgun (WGS) entry which is preliminary data.</text>
</comment>
<dbReference type="AlphaFoldDB" id="R2QVU1"/>
<organism evidence="4 6">
    <name type="scientific">Enterococcus haemoperoxidus ATCC BAA-382</name>
    <dbReference type="NCBI Taxonomy" id="1158608"/>
    <lineage>
        <taxon>Bacteria</taxon>
        <taxon>Bacillati</taxon>
        <taxon>Bacillota</taxon>
        <taxon>Bacilli</taxon>
        <taxon>Lactobacillales</taxon>
        <taxon>Enterococcaceae</taxon>
        <taxon>Enterococcus</taxon>
    </lineage>
</organism>
<dbReference type="EMBL" id="AJAR01000010">
    <property type="protein sequence ID" value="EOH99478.1"/>
    <property type="molecule type" value="Genomic_DNA"/>
</dbReference>
<dbReference type="InterPro" id="IPR016191">
    <property type="entry name" value="Ribonuclease/ribotoxin"/>
</dbReference>
<dbReference type="GO" id="GO:0003723">
    <property type="term" value="F:RNA binding"/>
    <property type="evidence" value="ECO:0007669"/>
    <property type="project" value="InterPro"/>
</dbReference>
<dbReference type="eggNOG" id="COG4290">
    <property type="taxonomic scope" value="Bacteria"/>
</dbReference>
<dbReference type="Proteomes" id="UP000014197">
    <property type="component" value="Unassembled WGS sequence"/>
</dbReference>
<evidence type="ECO:0000313" key="6">
    <source>
        <dbReference type="Proteomes" id="UP000013858"/>
    </source>
</evidence>
<dbReference type="EMBL" id="ASVY01000002">
    <property type="protein sequence ID" value="EOT62782.1"/>
    <property type="molecule type" value="Genomic_DNA"/>
</dbReference>
<sequence>MGRFLQEDTWYGKVEQPQSQNRYIYVENNPQKYRDRSGNAGWWSKAWNNVKKQVKKVAQKVWNGVKKIASTVWNGVKAVWNAVVPSSPRVSSSWGGIASGVRYVGNYVGRTYYPQRSYVGVNYIRGRNGQPVGYQTYSQALYYQSAAYRYQVQVQRAQATRMMATVRIKKVCDTADKKWTGKKSSEEQLKEFEKKYGKSKIMKNEILFIPGGGAIGLLGKAKNTLDWAKNAIGIGKIFQSASEAMGNSNSRDDKIKDGNLDDLGEHVRDIYNRYDKAKWGGNVSGQTQGTKAGAKYKNDGRDNSAVLPEEDSDGNDIEYEEFDVNNKIENENRDGERFIKGSDGSIYYTDDHYKTFIKIK</sequence>
<evidence type="ECO:0000313" key="5">
    <source>
        <dbReference type="EMBL" id="EOT62782.1"/>
    </source>
</evidence>
<dbReference type="SUPFAM" id="SSF53933">
    <property type="entry name" value="Microbial ribonucleases"/>
    <property type="match status" value="1"/>
</dbReference>
<evidence type="ECO:0000313" key="7">
    <source>
        <dbReference type="Proteomes" id="UP000014197"/>
    </source>
</evidence>
<evidence type="ECO:0000313" key="4">
    <source>
        <dbReference type="EMBL" id="EOH99478.1"/>
    </source>
</evidence>
<dbReference type="Gene3D" id="3.10.450.30">
    <property type="entry name" value="Microbial ribonucleases"/>
    <property type="match status" value="1"/>
</dbReference>
<reference evidence="5 7" key="2">
    <citation type="submission" date="2013-03" db="EMBL/GenBank/DDBJ databases">
        <title>The Genome Sequence of Enterococcus haemoperoxidus BAA-382 (PacBio/Illumina hybrid assembly).</title>
        <authorList>
            <consortium name="The Broad Institute Genomics Platform"/>
            <consortium name="The Broad Institute Genome Sequencing Center for Infectious Disease"/>
            <person name="Earl A."/>
            <person name="Russ C."/>
            <person name="Gilmore M."/>
            <person name="Surin D."/>
            <person name="Walker B."/>
            <person name="Young S."/>
            <person name="Zeng Q."/>
            <person name="Gargeya S."/>
            <person name="Fitzgerald M."/>
            <person name="Haas B."/>
            <person name="Abouelleil A."/>
            <person name="Allen A.W."/>
            <person name="Alvarado L."/>
            <person name="Arachchi H.M."/>
            <person name="Berlin A.M."/>
            <person name="Chapman S.B."/>
            <person name="Gainer-Dewar J."/>
            <person name="Goldberg J."/>
            <person name="Griggs A."/>
            <person name="Gujja S."/>
            <person name="Hansen M."/>
            <person name="Howarth C."/>
            <person name="Imamovic A."/>
            <person name="Ireland A."/>
            <person name="Larimer J."/>
            <person name="McCowan C."/>
            <person name="Murphy C."/>
            <person name="Pearson M."/>
            <person name="Poon T.W."/>
            <person name="Priest M."/>
            <person name="Roberts A."/>
            <person name="Saif S."/>
            <person name="Shea T."/>
            <person name="Sisk P."/>
            <person name="Sykes S."/>
            <person name="Wortman J."/>
            <person name="Nusbaum C."/>
            <person name="Birren B."/>
        </authorList>
    </citation>
    <scope>NUCLEOTIDE SEQUENCE [LARGE SCALE GENOMIC DNA]</scope>
    <source>
        <strain evidence="5 7">ATCC BAA-382</strain>
    </source>
</reference>
<protein>
    <submittedName>
        <fullName evidence="4">Uncharacterized protein</fullName>
    </submittedName>
</protein>
<dbReference type="Pfam" id="PF00545">
    <property type="entry name" value="Ribonuclease"/>
    <property type="match status" value="1"/>
</dbReference>
<dbReference type="STRING" id="155618.RV06_GL002289"/>
<keyword evidence="1" id="KW-0540">Nuclease</keyword>
<dbReference type="GO" id="GO:0016787">
    <property type="term" value="F:hydrolase activity"/>
    <property type="evidence" value="ECO:0007669"/>
    <property type="project" value="UniProtKB-KW"/>
</dbReference>
<feature type="region of interest" description="Disordered" evidence="3">
    <location>
        <begin position="282"/>
        <end position="313"/>
    </location>
</feature>
<dbReference type="OrthoDB" id="9771173at2"/>
<dbReference type="InterPro" id="IPR000026">
    <property type="entry name" value="N1-like"/>
</dbReference>
<reference evidence="4 6" key="1">
    <citation type="submission" date="2013-02" db="EMBL/GenBank/DDBJ databases">
        <title>The Genome Sequence of Enterococcus haemoperoxidus BAA-382.</title>
        <authorList>
            <consortium name="The Broad Institute Genome Sequencing Platform"/>
            <consortium name="The Broad Institute Genome Sequencing Center for Infectious Disease"/>
            <person name="Earl A.M."/>
            <person name="Gilmore M.S."/>
            <person name="Lebreton F."/>
            <person name="Walker B."/>
            <person name="Young S.K."/>
            <person name="Zeng Q."/>
            <person name="Gargeya S."/>
            <person name="Fitzgerald M."/>
            <person name="Haas B."/>
            <person name="Abouelleil A."/>
            <person name="Alvarado L."/>
            <person name="Arachchi H.M."/>
            <person name="Berlin A.M."/>
            <person name="Chapman S.B."/>
            <person name="Dewar J."/>
            <person name="Goldberg J."/>
            <person name="Griggs A."/>
            <person name="Gujja S."/>
            <person name="Hansen M."/>
            <person name="Howarth C."/>
            <person name="Imamovic A."/>
            <person name="Larimer J."/>
            <person name="McCowan C."/>
            <person name="Murphy C."/>
            <person name="Neiman D."/>
            <person name="Pearson M."/>
            <person name="Priest M."/>
            <person name="Roberts A."/>
            <person name="Saif S."/>
            <person name="Shea T."/>
            <person name="Sisk P."/>
            <person name="Sykes S."/>
            <person name="Wortman J."/>
            <person name="Nusbaum C."/>
            <person name="Birren B."/>
        </authorList>
    </citation>
    <scope>NUCLEOTIDE SEQUENCE [LARGE SCALE GENOMIC DNA]</scope>
    <source>
        <strain evidence="4 6">ATCC BAA-382</strain>
    </source>
</reference>
<name>R2QVU1_9ENTE</name>
<proteinExistence type="predicted"/>
<gene>
    <name evidence="5" type="ORF">I583_01783</name>
    <name evidence="4" type="ORF">UAW_00630</name>
</gene>
<evidence type="ECO:0000256" key="1">
    <source>
        <dbReference type="ARBA" id="ARBA00022722"/>
    </source>
</evidence>
<evidence type="ECO:0000256" key="3">
    <source>
        <dbReference type="SAM" id="MobiDB-lite"/>
    </source>
</evidence>
<dbReference type="GO" id="GO:0004521">
    <property type="term" value="F:RNA endonuclease activity"/>
    <property type="evidence" value="ECO:0007669"/>
    <property type="project" value="InterPro"/>
</dbReference>
<dbReference type="PATRIC" id="fig|1158608.3.peg.607"/>
<dbReference type="Proteomes" id="UP000013858">
    <property type="component" value="Unassembled WGS sequence"/>
</dbReference>
<evidence type="ECO:0000256" key="2">
    <source>
        <dbReference type="ARBA" id="ARBA00022801"/>
    </source>
</evidence>